<gene>
    <name evidence="3" type="ORF">KK1_017307</name>
</gene>
<feature type="chain" id="PRO_5007588928" evidence="1">
    <location>
        <begin position="20"/>
        <end position="82"/>
    </location>
</feature>
<reference evidence="3 4" key="1">
    <citation type="journal article" date="2012" name="Nat. Biotechnol.">
        <title>Draft genome sequence of pigeonpea (Cajanus cajan), an orphan legume crop of resource-poor farmers.</title>
        <authorList>
            <person name="Varshney R.K."/>
            <person name="Chen W."/>
            <person name="Li Y."/>
            <person name="Bharti A.K."/>
            <person name="Saxena R.K."/>
            <person name="Schlueter J.A."/>
            <person name="Donoghue M.T."/>
            <person name="Azam S."/>
            <person name="Fan G."/>
            <person name="Whaley A.M."/>
            <person name="Farmer A.D."/>
            <person name="Sheridan J."/>
            <person name="Iwata A."/>
            <person name="Tuteja R."/>
            <person name="Penmetsa R.V."/>
            <person name="Wu W."/>
            <person name="Upadhyaya H.D."/>
            <person name="Yang S.P."/>
            <person name="Shah T."/>
            <person name="Saxena K.B."/>
            <person name="Michael T."/>
            <person name="McCombie W.R."/>
            <person name="Yang B."/>
            <person name="Zhang G."/>
            <person name="Yang H."/>
            <person name="Wang J."/>
            <person name="Spillane C."/>
            <person name="Cook D.R."/>
            <person name="May G.D."/>
            <person name="Xu X."/>
            <person name="Jackson S.A."/>
        </authorList>
    </citation>
    <scope>NUCLEOTIDE SEQUENCE [LARGE SCALE GENOMIC DNA]</scope>
    <source>
        <strain evidence="4">cv. Asha</strain>
    </source>
</reference>
<feature type="domain" description="Reverse transcriptase Ty1/copia-type" evidence="2">
    <location>
        <begin position="3"/>
        <end position="81"/>
    </location>
</feature>
<evidence type="ECO:0000259" key="2">
    <source>
        <dbReference type="Pfam" id="PF07727"/>
    </source>
</evidence>
<dbReference type="InterPro" id="IPR013103">
    <property type="entry name" value="RVT_2"/>
</dbReference>
<protein>
    <submittedName>
        <fullName evidence="3">Retrovirus-related Pol polyprotein from transposon TNT 1-94</fullName>
    </submittedName>
</protein>
<dbReference type="Gramene" id="C.cajan_16811.t">
    <property type="protein sequence ID" value="C.cajan_16811.t.cds1"/>
    <property type="gene ID" value="C.cajan_16811"/>
</dbReference>
<evidence type="ECO:0000313" key="4">
    <source>
        <dbReference type="Proteomes" id="UP000075243"/>
    </source>
</evidence>
<accession>A0A151T6S2</accession>
<dbReference type="AlphaFoldDB" id="A0A151T6S2"/>
<keyword evidence="4" id="KW-1185">Reference proteome</keyword>
<evidence type="ECO:0000256" key="1">
    <source>
        <dbReference type="SAM" id="SignalP"/>
    </source>
</evidence>
<dbReference type="EMBL" id="CM003610">
    <property type="protein sequence ID" value="KYP62758.1"/>
    <property type="molecule type" value="Genomic_DNA"/>
</dbReference>
<keyword evidence="1" id="KW-0732">Signal</keyword>
<proteinExistence type="predicted"/>
<name>A0A151T6S2_CAJCA</name>
<dbReference type="STRING" id="3821.A0A151T6S2"/>
<dbReference type="Proteomes" id="UP000075243">
    <property type="component" value="Chromosome 8"/>
</dbReference>
<evidence type="ECO:0000313" key="3">
    <source>
        <dbReference type="EMBL" id="KYP62758.1"/>
    </source>
</evidence>
<sequence>MTINVILFVALFTDWSVRQVDVNDAFLNGNIKEVVYMKPPEGFHNNNPNLVCRLNKTIYVLKQTPRAWFGKLVYTLVSFRFV</sequence>
<organism evidence="3 4">
    <name type="scientific">Cajanus cajan</name>
    <name type="common">Pigeon pea</name>
    <name type="synonym">Cajanus indicus</name>
    <dbReference type="NCBI Taxonomy" id="3821"/>
    <lineage>
        <taxon>Eukaryota</taxon>
        <taxon>Viridiplantae</taxon>
        <taxon>Streptophyta</taxon>
        <taxon>Embryophyta</taxon>
        <taxon>Tracheophyta</taxon>
        <taxon>Spermatophyta</taxon>
        <taxon>Magnoliopsida</taxon>
        <taxon>eudicotyledons</taxon>
        <taxon>Gunneridae</taxon>
        <taxon>Pentapetalae</taxon>
        <taxon>rosids</taxon>
        <taxon>fabids</taxon>
        <taxon>Fabales</taxon>
        <taxon>Fabaceae</taxon>
        <taxon>Papilionoideae</taxon>
        <taxon>50 kb inversion clade</taxon>
        <taxon>NPAAA clade</taxon>
        <taxon>indigoferoid/millettioid clade</taxon>
        <taxon>Phaseoleae</taxon>
        <taxon>Cajanus</taxon>
    </lineage>
</organism>
<feature type="signal peptide" evidence="1">
    <location>
        <begin position="1"/>
        <end position="19"/>
    </location>
</feature>
<dbReference type="Pfam" id="PF07727">
    <property type="entry name" value="RVT_2"/>
    <property type="match status" value="1"/>
</dbReference>